<proteinExistence type="predicted"/>
<sequence>DSGKCSYQEEFNFPVQSIMDIELDKSEFKCGCICVNNKTRCDDSEKVCGVQYSDQIQVQTCAVPNPPEWPPLLQLPAVSCKTTASCSFTLLFTANNHSFGQSISCF</sequence>
<dbReference type="Proteomes" id="UP000265520">
    <property type="component" value="Unassembled WGS sequence"/>
</dbReference>
<protein>
    <submittedName>
        <fullName evidence="1">ABC transporter A family member 7-like</fullName>
    </submittedName>
</protein>
<comment type="caution">
    <text evidence="1">The sequence shown here is derived from an EMBL/GenBank/DDBJ whole genome shotgun (WGS) entry which is preliminary data.</text>
</comment>
<dbReference type="EMBL" id="LXQA010031222">
    <property type="protein sequence ID" value="MCH95986.1"/>
    <property type="molecule type" value="Genomic_DNA"/>
</dbReference>
<name>A0A392N881_9FABA</name>
<evidence type="ECO:0000313" key="2">
    <source>
        <dbReference type="Proteomes" id="UP000265520"/>
    </source>
</evidence>
<gene>
    <name evidence="1" type="ORF">A2U01_0016969</name>
</gene>
<keyword evidence="2" id="KW-1185">Reference proteome</keyword>
<accession>A0A392N881</accession>
<dbReference type="AlphaFoldDB" id="A0A392N881"/>
<evidence type="ECO:0000313" key="1">
    <source>
        <dbReference type="EMBL" id="MCH95986.1"/>
    </source>
</evidence>
<feature type="non-terminal residue" evidence="1">
    <location>
        <position position="1"/>
    </location>
</feature>
<reference evidence="1 2" key="1">
    <citation type="journal article" date="2018" name="Front. Plant Sci.">
        <title>Red Clover (Trifolium pratense) and Zigzag Clover (T. medium) - A Picture of Genomic Similarities and Differences.</title>
        <authorList>
            <person name="Dluhosova J."/>
            <person name="Istvanek J."/>
            <person name="Nedelnik J."/>
            <person name="Repkova J."/>
        </authorList>
    </citation>
    <scope>NUCLEOTIDE SEQUENCE [LARGE SCALE GENOMIC DNA]</scope>
    <source>
        <strain evidence="2">cv. 10/8</strain>
        <tissue evidence="1">Leaf</tissue>
    </source>
</reference>
<organism evidence="1 2">
    <name type="scientific">Trifolium medium</name>
    <dbReference type="NCBI Taxonomy" id="97028"/>
    <lineage>
        <taxon>Eukaryota</taxon>
        <taxon>Viridiplantae</taxon>
        <taxon>Streptophyta</taxon>
        <taxon>Embryophyta</taxon>
        <taxon>Tracheophyta</taxon>
        <taxon>Spermatophyta</taxon>
        <taxon>Magnoliopsida</taxon>
        <taxon>eudicotyledons</taxon>
        <taxon>Gunneridae</taxon>
        <taxon>Pentapetalae</taxon>
        <taxon>rosids</taxon>
        <taxon>fabids</taxon>
        <taxon>Fabales</taxon>
        <taxon>Fabaceae</taxon>
        <taxon>Papilionoideae</taxon>
        <taxon>50 kb inversion clade</taxon>
        <taxon>NPAAA clade</taxon>
        <taxon>Hologalegina</taxon>
        <taxon>IRL clade</taxon>
        <taxon>Trifolieae</taxon>
        <taxon>Trifolium</taxon>
    </lineage>
</organism>